<dbReference type="Pfam" id="PF00239">
    <property type="entry name" value="Resolvase"/>
    <property type="match status" value="1"/>
</dbReference>
<evidence type="ECO:0000256" key="6">
    <source>
        <dbReference type="SAM" id="Coils"/>
    </source>
</evidence>
<keyword evidence="1" id="KW-0229">DNA integration</keyword>
<dbReference type="PANTHER" id="PTHR30461">
    <property type="entry name" value="DNA-INVERTASE FROM LAMBDOID PROPHAGE"/>
    <property type="match status" value="1"/>
</dbReference>
<dbReference type="InterPro" id="IPR011109">
    <property type="entry name" value="DNA_bind_recombinase_dom"/>
</dbReference>
<evidence type="ECO:0000256" key="2">
    <source>
        <dbReference type="ARBA" id="ARBA00023125"/>
    </source>
</evidence>
<keyword evidence="6" id="KW-0175">Coiled coil</keyword>
<name>Q3ST80_NITWN</name>
<evidence type="ECO:0000259" key="8">
    <source>
        <dbReference type="PROSITE" id="PS51737"/>
    </source>
</evidence>
<dbReference type="RefSeq" id="WP_011314539.1">
    <property type="nucleotide sequence ID" value="NC_007406.1"/>
</dbReference>
<sequence>MRKIAKPAPAADSSRKQAVIYARVSSKEQEKEGYSIPAQLKLLKDYAAAEGFMVAQDYVDVETAKQTGRAAFGKMVAWLRAHPDVRAIIVEKTDRLYRNLKDWVTIDELDIEIHFPKEGVVLSRESRSSEKFMHGIKVLMAKNYIDNLSEEARKGQQEKAEQGIWPTKTPLGYRNVTGADGRKVIAVDPQVAPIVAKLFEWYATGEFALKEVAKKARAAGLVYKKSGAPVPTSTVHSILRNRLYTGWFEWNGKLYQGKHEPLVSVEAWERVQGVMDGRNASKHRRMTHDFAFSGLIACGRCGCSVVGEIKKQKYIYYHCTGYADKCRDKPASCRRKYVREEVLEQQFTAMLGRLRFDDEVLAWVREALHASHADERREHEEAIKRLQAEHKRLGERISAMYIDKLDGKIGGDFYDRFAGQWREEQQRLQRDIGRHEQAEQSYMDEGVRILELARNAQALFERQPAREKRRLLNFVLSNCSWEDGEVVATFRQPFDLLAETTAIAARSSAGNGDNSSKSEIWLGN</sequence>
<feature type="active site" description="O-(5'-phospho-DNA)-serine intermediate" evidence="4 5">
    <location>
        <position position="25"/>
    </location>
</feature>
<dbReference type="Gene3D" id="3.90.1750.20">
    <property type="entry name" value="Putative Large Serine Recombinase, Chain B, Domain 2"/>
    <property type="match status" value="1"/>
</dbReference>
<dbReference type="Proteomes" id="UP000002531">
    <property type="component" value="Chromosome"/>
</dbReference>
<dbReference type="SMART" id="SM00857">
    <property type="entry name" value="Resolvase"/>
    <property type="match status" value="1"/>
</dbReference>
<dbReference type="STRING" id="323098.Nwi_1250"/>
<dbReference type="InterPro" id="IPR006119">
    <property type="entry name" value="Resolv_N"/>
</dbReference>
<reference evidence="9 10" key="1">
    <citation type="journal article" date="2006" name="Appl. Environ. Microbiol.">
        <title>Genome sequence of the chemolithoautotrophic nitrite-oxidizing bacterium Nitrobacter winogradskyi Nb-255.</title>
        <authorList>
            <person name="Starkenburg S.R."/>
            <person name="Chain P.S."/>
            <person name="Sayavedra-Soto L.A."/>
            <person name="Hauser L."/>
            <person name="Land M.L."/>
            <person name="Larimer F.W."/>
            <person name="Malfatti S.A."/>
            <person name="Klotz M.G."/>
            <person name="Bottomley P.J."/>
            <person name="Arp D.J."/>
            <person name="Hickey W.J."/>
        </authorList>
    </citation>
    <scope>NUCLEOTIDE SEQUENCE [LARGE SCALE GENOMIC DNA]</scope>
    <source>
        <strain evidence="10">ATCC 25391 / DSM 10237 / CIP 104748 / NCIMB 11846 / Nb-255</strain>
    </source>
</reference>
<dbReference type="CDD" id="cd00338">
    <property type="entry name" value="Ser_Recombinase"/>
    <property type="match status" value="1"/>
</dbReference>
<dbReference type="EMBL" id="CP000115">
    <property type="protein sequence ID" value="ABA04511.1"/>
    <property type="molecule type" value="Genomic_DNA"/>
</dbReference>
<dbReference type="InterPro" id="IPR038109">
    <property type="entry name" value="DNA_bind_recomb_sf"/>
</dbReference>
<evidence type="ECO:0000313" key="9">
    <source>
        <dbReference type="EMBL" id="ABA04511.1"/>
    </source>
</evidence>
<protein>
    <submittedName>
        <fullName evidence="9">Resolvase</fullName>
    </submittedName>
</protein>
<evidence type="ECO:0000256" key="1">
    <source>
        <dbReference type="ARBA" id="ARBA00022908"/>
    </source>
</evidence>
<dbReference type="PANTHER" id="PTHR30461:SF23">
    <property type="entry name" value="DNA RECOMBINASE-RELATED"/>
    <property type="match status" value="1"/>
</dbReference>
<dbReference type="GO" id="GO:0000150">
    <property type="term" value="F:DNA strand exchange activity"/>
    <property type="evidence" value="ECO:0007669"/>
    <property type="project" value="InterPro"/>
</dbReference>
<dbReference type="InterPro" id="IPR036162">
    <property type="entry name" value="Resolvase-like_N_sf"/>
</dbReference>
<dbReference type="InterPro" id="IPR025827">
    <property type="entry name" value="Zn_ribbon_recom_dom"/>
</dbReference>
<keyword evidence="3" id="KW-0233">DNA recombination</keyword>
<dbReference type="KEGG" id="nwi:Nwi_1250"/>
<dbReference type="Pfam" id="PF07508">
    <property type="entry name" value="Recombinase"/>
    <property type="match status" value="1"/>
</dbReference>
<dbReference type="Gene3D" id="3.40.50.1390">
    <property type="entry name" value="Resolvase, N-terminal catalytic domain"/>
    <property type="match status" value="1"/>
</dbReference>
<dbReference type="eggNOG" id="COG1961">
    <property type="taxonomic scope" value="Bacteria"/>
</dbReference>
<accession>Q3ST80</accession>
<dbReference type="GO" id="GO:0003677">
    <property type="term" value="F:DNA binding"/>
    <property type="evidence" value="ECO:0007669"/>
    <property type="project" value="UniProtKB-KW"/>
</dbReference>
<evidence type="ECO:0000256" key="5">
    <source>
        <dbReference type="PROSITE-ProRule" id="PRU10137"/>
    </source>
</evidence>
<dbReference type="InterPro" id="IPR050639">
    <property type="entry name" value="SSR_resolvase"/>
</dbReference>
<evidence type="ECO:0000256" key="4">
    <source>
        <dbReference type="PIRSR" id="PIRSR606118-50"/>
    </source>
</evidence>
<gene>
    <name evidence="9" type="ordered locus">Nwi_1250</name>
</gene>
<dbReference type="PROSITE" id="PS00397">
    <property type="entry name" value="RECOMBINASES_1"/>
    <property type="match status" value="1"/>
</dbReference>
<dbReference type="AlphaFoldDB" id="Q3ST80"/>
<dbReference type="PROSITE" id="PS51737">
    <property type="entry name" value="RECOMBINASE_DNA_BIND"/>
    <property type="match status" value="1"/>
</dbReference>
<keyword evidence="2" id="KW-0238">DNA-binding</keyword>
<evidence type="ECO:0000259" key="7">
    <source>
        <dbReference type="PROSITE" id="PS51736"/>
    </source>
</evidence>
<feature type="domain" description="Recombinase" evidence="8">
    <location>
        <begin position="170"/>
        <end position="281"/>
    </location>
</feature>
<dbReference type="HOGENOM" id="CLU_010686_18_17_5"/>
<evidence type="ECO:0000313" key="10">
    <source>
        <dbReference type="Proteomes" id="UP000002531"/>
    </source>
</evidence>
<organism evidence="9 10">
    <name type="scientific">Nitrobacter winogradskyi (strain ATCC 25391 / DSM 10237 / CIP 104748 / NCIMB 11846 / Nb-255)</name>
    <dbReference type="NCBI Taxonomy" id="323098"/>
    <lineage>
        <taxon>Bacteria</taxon>
        <taxon>Pseudomonadati</taxon>
        <taxon>Pseudomonadota</taxon>
        <taxon>Alphaproteobacteria</taxon>
        <taxon>Hyphomicrobiales</taxon>
        <taxon>Nitrobacteraceae</taxon>
        <taxon>Nitrobacter</taxon>
    </lineage>
</organism>
<feature type="domain" description="Resolvase/invertase-type recombinase catalytic" evidence="7">
    <location>
        <begin position="17"/>
        <end position="163"/>
    </location>
</feature>
<dbReference type="SUPFAM" id="SSF53041">
    <property type="entry name" value="Resolvase-like"/>
    <property type="match status" value="1"/>
</dbReference>
<dbReference type="InterPro" id="IPR006118">
    <property type="entry name" value="Recombinase_CS"/>
</dbReference>
<dbReference type="GO" id="GO:0015074">
    <property type="term" value="P:DNA integration"/>
    <property type="evidence" value="ECO:0007669"/>
    <property type="project" value="UniProtKB-KW"/>
</dbReference>
<evidence type="ECO:0000256" key="3">
    <source>
        <dbReference type="ARBA" id="ARBA00023172"/>
    </source>
</evidence>
<feature type="coiled-coil region" evidence="6">
    <location>
        <begin position="369"/>
        <end position="396"/>
    </location>
</feature>
<keyword evidence="10" id="KW-1185">Reference proteome</keyword>
<proteinExistence type="predicted"/>
<dbReference type="Pfam" id="PF13408">
    <property type="entry name" value="Zn_ribbon_recom"/>
    <property type="match status" value="1"/>
</dbReference>
<dbReference type="PROSITE" id="PS51736">
    <property type="entry name" value="RECOMBINASES_3"/>
    <property type="match status" value="1"/>
</dbReference>